<evidence type="ECO:0000313" key="2">
    <source>
        <dbReference type="Proteomes" id="UP001177021"/>
    </source>
</evidence>
<dbReference type="Proteomes" id="UP001177021">
    <property type="component" value="Unassembled WGS sequence"/>
</dbReference>
<dbReference type="EMBL" id="CASHSV030000024">
    <property type="protein sequence ID" value="CAJ2640018.1"/>
    <property type="molecule type" value="Genomic_DNA"/>
</dbReference>
<comment type="caution">
    <text evidence="1">The sequence shown here is derived from an EMBL/GenBank/DDBJ whole genome shotgun (WGS) entry which is preliminary data.</text>
</comment>
<protein>
    <submittedName>
        <fullName evidence="1">Uncharacterized protein</fullName>
    </submittedName>
</protein>
<sequence>MSIHVECMTYYPSLRIYLHSSCLALGSFEPSYEGTLKLINVDGSFSEDSFCLGVDGVIHSNEGDCVANFSHYEVDGDDALLAELHVIQMRLEFCCSKVCCTLPSKTVFHFPPNPKPQTLSSPARENLQIHIEALFRHSPFPLSLCVLFEFYKTRINIL</sequence>
<evidence type="ECO:0000313" key="1">
    <source>
        <dbReference type="EMBL" id="CAJ2640018.1"/>
    </source>
</evidence>
<organism evidence="1 2">
    <name type="scientific">Trifolium pratense</name>
    <name type="common">Red clover</name>
    <dbReference type="NCBI Taxonomy" id="57577"/>
    <lineage>
        <taxon>Eukaryota</taxon>
        <taxon>Viridiplantae</taxon>
        <taxon>Streptophyta</taxon>
        <taxon>Embryophyta</taxon>
        <taxon>Tracheophyta</taxon>
        <taxon>Spermatophyta</taxon>
        <taxon>Magnoliopsida</taxon>
        <taxon>eudicotyledons</taxon>
        <taxon>Gunneridae</taxon>
        <taxon>Pentapetalae</taxon>
        <taxon>rosids</taxon>
        <taxon>fabids</taxon>
        <taxon>Fabales</taxon>
        <taxon>Fabaceae</taxon>
        <taxon>Papilionoideae</taxon>
        <taxon>50 kb inversion clade</taxon>
        <taxon>NPAAA clade</taxon>
        <taxon>Hologalegina</taxon>
        <taxon>IRL clade</taxon>
        <taxon>Trifolieae</taxon>
        <taxon>Trifolium</taxon>
    </lineage>
</organism>
<proteinExistence type="predicted"/>
<keyword evidence="2" id="KW-1185">Reference proteome</keyword>
<name>A0ACB0J7H7_TRIPR</name>
<accession>A0ACB0J7H7</accession>
<gene>
    <name evidence="1" type="ORF">MILVUS5_LOCUS9948</name>
</gene>
<reference evidence="1" key="1">
    <citation type="submission" date="2023-10" db="EMBL/GenBank/DDBJ databases">
        <authorList>
            <person name="Rodriguez Cubillos JULIANA M."/>
            <person name="De Vega J."/>
        </authorList>
    </citation>
    <scope>NUCLEOTIDE SEQUENCE</scope>
</reference>